<proteinExistence type="predicted"/>
<dbReference type="EMBL" id="JBHMCG010000069">
    <property type="protein sequence ID" value="MFB9573735.1"/>
    <property type="molecule type" value="Genomic_DNA"/>
</dbReference>
<evidence type="ECO:0000313" key="3">
    <source>
        <dbReference type="Proteomes" id="UP001589710"/>
    </source>
</evidence>
<dbReference type="Proteomes" id="UP001589710">
    <property type="component" value="Unassembled WGS sequence"/>
</dbReference>
<organism evidence="2 3">
    <name type="scientific">Streptomyces yanii</name>
    <dbReference type="NCBI Taxonomy" id="78510"/>
    <lineage>
        <taxon>Bacteria</taxon>
        <taxon>Bacillati</taxon>
        <taxon>Actinomycetota</taxon>
        <taxon>Actinomycetes</taxon>
        <taxon>Kitasatosporales</taxon>
        <taxon>Streptomycetaceae</taxon>
        <taxon>Streptomyces</taxon>
    </lineage>
</organism>
<comment type="caution">
    <text evidence="2">The sequence shown here is derived from an EMBL/GenBank/DDBJ whole genome shotgun (WGS) entry which is preliminary data.</text>
</comment>
<protein>
    <submittedName>
        <fullName evidence="2">Uncharacterized protein</fullName>
    </submittedName>
</protein>
<reference evidence="2 3" key="1">
    <citation type="submission" date="2024-09" db="EMBL/GenBank/DDBJ databases">
        <authorList>
            <person name="Sun Q."/>
            <person name="Mori K."/>
        </authorList>
    </citation>
    <scope>NUCLEOTIDE SEQUENCE [LARGE SCALE GENOMIC DNA]</scope>
    <source>
        <strain evidence="2 3">JCM 3331</strain>
    </source>
</reference>
<keyword evidence="3" id="KW-1185">Reference proteome</keyword>
<feature type="non-terminal residue" evidence="2">
    <location>
        <position position="179"/>
    </location>
</feature>
<sequence length="179" mass="20109">MGKLTGLLSPTGTLGEIAGKYDEVTTLVELDASDDLTETDLLASLLVIRALREKLLEDERRFIAAARRKKVTWARLADALELRSRLAAERRYLQLRTDIDELNGSALTQQERIEYARDQRDRLAGRAWAVNNASEIRELAERLLNVPDLQDRADRSASAQRTHETAVRSAEQAGMPLPE</sequence>
<evidence type="ECO:0000256" key="1">
    <source>
        <dbReference type="SAM" id="MobiDB-lite"/>
    </source>
</evidence>
<feature type="region of interest" description="Disordered" evidence="1">
    <location>
        <begin position="151"/>
        <end position="179"/>
    </location>
</feature>
<evidence type="ECO:0000313" key="2">
    <source>
        <dbReference type="EMBL" id="MFB9573735.1"/>
    </source>
</evidence>
<name>A0ABV5R7A8_9ACTN</name>
<accession>A0ABV5R7A8</accession>
<feature type="compositionally biased region" description="Basic and acidic residues" evidence="1">
    <location>
        <begin position="151"/>
        <end position="166"/>
    </location>
</feature>
<gene>
    <name evidence="2" type="ORF">ACFFTL_15790</name>
</gene>